<accession>A0A1B9GVS5</accession>
<dbReference type="EMBL" id="KI669500">
    <property type="protein sequence ID" value="OCF35147.1"/>
    <property type="molecule type" value="Genomic_DNA"/>
</dbReference>
<dbReference type="Proteomes" id="UP000092666">
    <property type="component" value="Unassembled WGS sequence"/>
</dbReference>
<reference evidence="2 3" key="1">
    <citation type="submission" date="2013-07" db="EMBL/GenBank/DDBJ databases">
        <title>The Genome Sequence of Cryptococcus heveanensis BCC8398.</title>
        <authorList>
            <consortium name="The Broad Institute Genome Sequencing Platform"/>
            <person name="Cuomo C."/>
            <person name="Litvintseva A."/>
            <person name="Chen Y."/>
            <person name="Heitman J."/>
            <person name="Sun S."/>
            <person name="Springer D."/>
            <person name="Dromer F."/>
            <person name="Young S.K."/>
            <person name="Zeng Q."/>
            <person name="Gargeya S."/>
            <person name="Fitzgerald M."/>
            <person name="Abouelleil A."/>
            <person name="Alvarado L."/>
            <person name="Berlin A.M."/>
            <person name="Chapman S.B."/>
            <person name="Dewar J."/>
            <person name="Goldberg J."/>
            <person name="Griggs A."/>
            <person name="Gujja S."/>
            <person name="Hansen M."/>
            <person name="Howarth C."/>
            <person name="Imamovic A."/>
            <person name="Larimer J."/>
            <person name="McCowan C."/>
            <person name="Murphy C."/>
            <person name="Pearson M."/>
            <person name="Priest M."/>
            <person name="Roberts A."/>
            <person name="Saif S."/>
            <person name="Shea T."/>
            <person name="Sykes S."/>
            <person name="Wortman J."/>
            <person name="Nusbaum C."/>
            <person name="Birren B."/>
        </authorList>
    </citation>
    <scope>NUCLEOTIDE SEQUENCE [LARGE SCALE GENOMIC DNA]</scope>
    <source>
        <strain evidence="2 3">BCC8398</strain>
    </source>
</reference>
<evidence type="ECO:0000313" key="3">
    <source>
        <dbReference type="Proteomes" id="UP000092666"/>
    </source>
</evidence>
<organism evidence="2 3">
    <name type="scientific">Kwoniella heveanensis BCC8398</name>
    <dbReference type="NCBI Taxonomy" id="1296120"/>
    <lineage>
        <taxon>Eukaryota</taxon>
        <taxon>Fungi</taxon>
        <taxon>Dikarya</taxon>
        <taxon>Basidiomycota</taxon>
        <taxon>Agaricomycotina</taxon>
        <taxon>Tremellomycetes</taxon>
        <taxon>Tremellales</taxon>
        <taxon>Cryptococcaceae</taxon>
        <taxon>Kwoniella</taxon>
    </lineage>
</organism>
<dbReference type="AlphaFoldDB" id="A0A1B9GVS5"/>
<dbReference type="OrthoDB" id="2573607at2759"/>
<feature type="compositionally biased region" description="Basic and acidic residues" evidence="1">
    <location>
        <begin position="81"/>
        <end position="92"/>
    </location>
</feature>
<protein>
    <submittedName>
        <fullName evidence="2">Uncharacterized protein</fullName>
    </submittedName>
</protein>
<name>A0A1B9GVS5_9TREE</name>
<feature type="region of interest" description="Disordered" evidence="1">
    <location>
        <begin position="50"/>
        <end position="190"/>
    </location>
</feature>
<keyword evidence="3" id="KW-1185">Reference proteome</keyword>
<feature type="region of interest" description="Disordered" evidence="1">
    <location>
        <begin position="1"/>
        <end position="34"/>
    </location>
</feature>
<gene>
    <name evidence="2" type="ORF">I316_03189</name>
</gene>
<feature type="compositionally biased region" description="Polar residues" evidence="1">
    <location>
        <begin position="104"/>
        <end position="117"/>
    </location>
</feature>
<reference evidence="3" key="2">
    <citation type="submission" date="2013-12" db="EMBL/GenBank/DDBJ databases">
        <title>Evolution of pathogenesis and genome organization in the Tremellales.</title>
        <authorList>
            <person name="Cuomo C."/>
            <person name="Litvintseva A."/>
            <person name="Heitman J."/>
            <person name="Chen Y."/>
            <person name="Sun S."/>
            <person name="Springer D."/>
            <person name="Dromer F."/>
            <person name="Young S."/>
            <person name="Zeng Q."/>
            <person name="Chapman S."/>
            <person name="Gujja S."/>
            <person name="Saif S."/>
            <person name="Birren B."/>
        </authorList>
    </citation>
    <scope>NUCLEOTIDE SEQUENCE [LARGE SCALE GENOMIC DNA]</scope>
    <source>
        <strain evidence="3">BCC8398</strain>
    </source>
</reference>
<evidence type="ECO:0000256" key="1">
    <source>
        <dbReference type="SAM" id="MobiDB-lite"/>
    </source>
</evidence>
<sequence length="263" mass="28123">MAPHTYPVGQASRSSRLPKGRQPPQPLFLGSGQSSMYLSPVQEARIKSWAEGASTAATPPPSTATTAAAKKKVSKSAPASDPDRDHDRDRHLKGGPNANVKGYYSSSRKQTGSNMTKTLPEMMTVRPKTPPRALRNPASALRMATFQKPDPDQTGTSSPVSPGHGQQARAYEAGSPPPIQWAPAPGQDVPVRQMTVPRAPQAPNMPRIAGVRDPISTNYYRNMFPPQGMYFTPGVPVVAPEIGVVPNGRWDLASKAPNSAMRG</sequence>
<proteinExistence type="predicted"/>
<feature type="compositionally biased region" description="Low complexity" evidence="1">
    <location>
        <begin position="53"/>
        <end position="68"/>
    </location>
</feature>
<evidence type="ECO:0000313" key="2">
    <source>
        <dbReference type="EMBL" id="OCF35147.1"/>
    </source>
</evidence>